<accession>A0A6H9YKG5</accession>
<protein>
    <submittedName>
        <fullName evidence="1">Uncharacterized protein</fullName>
    </submittedName>
</protein>
<dbReference type="EMBL" id="WBMT01000015">
    <property type="protein sequence ID" value="KAB2344913.1"/>
    <property type="molecule type" value="Genomic_DNA"/>
</dbReference>
<organism evidence="1 2">
    <name type="scientific">Actinomadura rudentiformis</name>
    <dbReference type="NCBI Taxonomy" id="359158"/>
    <lineage>
        <taxon>Bacteria</taxon>
        <taxon>Bacillati</taxon>
        <taxon>Actinomycetota</taxon>
        <taxon>Actinomycetes</taxon>
        <taxon>Streptosporangiales</taxon>
        <taxon>Thermomonosporaceae</taxon>
        <taxon>Actinomadura</taxon>
    </lineage>
</organism>
<dbReference type="Proteomes" id="UP000468735">
    <property type="component" value="Unassembled WGS sequence"/>
</dbReference>
<comment type="caution">
    <text evidence="1">The sequence shown here is derived from an EMBL/GenBank/DDBJ whole genome shotgun (WGS) entry which is preliminary data.</text>
</comment>
<dbReference type="AlphaFoldDB" id="A0A6H9YKG5"/>
<name>A0A6H9YKG5_9ACTN</name>
<gene>
    <name evidence="1" type="ORF">F8566_30455</name>
</gene>
<reference evidence="1 2" key="1">
    <citation type="submission" date="2019-09" db="EMBL/GenBank/DDBJ databases">
        <title>Actinomadura physcomitrii sp. nov., a novel actinomycete isolated from moss [Physcomitrium sphaericum (Ludw) Fuernr].</title>
        <authorList>
            <person name="Zhuang X."/>
            <person name="Liu C."/>
        </authorList>
    </citation>
    <scope>NUCLEOTIDE SEQUENCE [LARGE SCALE GENOMIC DNA]</scope>
    <source>
        <strain evidence="1 2">HMC1</strain>
    </source>
</reference>
<keyword evidence="2" id="KW-1185">Reference proteome</keyword>
<evidence type="ECO:0000313" key="2">
    <source>
        <dbReference type="Proteomes" id="UP000468735"/>
    </source>
</evidence>
<sequence length="92" mass="10089">MAVYTLTVEWGGAVTDRTPTVMITEAPDMLAPLATFTEILVNHYGPESELYELEPDPGAWAAPGVLFHGDLSERLALEYEVIYARPSTEPGH</sequence>
<proteinExistence type="predicted"/>
<dbReference type="RefSeq" id="WP_151565281.1">
    <property type="nucleotide sequence ID" value="NZ_WBMT01000015.1"/>
</dbReference>
<evidence type="ECO:0000313" key="1">
    <source>
        <dbReference type="EMBL" id="KAB2344913.1"/>
    </source>
</evidence>